<dbReference type="SMART" id="SM00490">
    <property type="entry name" value="HELICc"/>
    <property type="match status" value="1"/>
</dbReference>
<dbReference type="NCBIfam" id="NF008744">
    <property type="entry name" value="PRK11776.1"/>
    <property type="match status" value="1"/>
</dbReference>
<dbReference type="InterPro" id="IPR044742">
    <property type="entry name" value="DEAD/DEAH_RhlB"/>
</dbReference>
<comment type="similarity">
    <text evidence="5 7">Belongs to the DEAD box helicase family.</text>
</comment>
<sequence>MARHSLSWGKNLEKPGEEVTLTPVLFDGGAHDACHHVRMSTPPDFASLEVPPALLQGVEALGFTTMTPIQAQALPAILDGRDVIAQAPTGSGKTAAFGLGLLHRLDPALGTTQALVLCPTRELADQVGKQMRRLALGIPNLKVSILCGGIPLGPQLASLTHAPHVVVGTPGRIQELAAKGALSLKSVRTLVLDEADRMLDMGFEDDIRDLVKRTPKDRQGLLFSATFPDAIRALGQTMLREPLEVSIDGGAQPAAIEQLFFEAEPTRRAPLLAALLLRHRPESAVVFCNTRADTREVVGSLEHYGFSALALHGDMEQRDRDEVLLQFANRSCSVLVASDVAARGLDVEDIGAVVNYELPTDVDTYLHRVGRTGRAGRAGLALSLVTPRERPRAELVAERQGKPLRWESVAPLSGKATNVPVPAMATLRIDAGRGDKLRPGDIVGALTGDAGLHKDAIGKIDVFATRSYVAIARGKATQALERLRAGKIKGRKFRVQPI</sequence>
<protein>
    <submittedName>
        <fullName evidence="11">ATP-dependent RNA helicase</fullName>
    </submittedName>
</protein>
<feature type="domain" description="Helicase C-terminal" evidence="9">
    <location>
        <begin position="255"/>
        <end position="417"/>
    </location>
</feature>
<dbReference type="Pfam" id="PF03880">
    <property type="entry name" value="DbpA"/>
    <property type="match status" value="1"/>
</dbReference>
<dbReference type="PROSITE" id="PS51195">
    <property type="entry name" value="Q_MOTIF"/>
    <property type="match status" value="1"/>
</dbReference>
<reference evidence="12" key="1">
    <citation type="journal article" date="2019" name="Int. J. Syst. Evol. Microbiol.">
        <title>The Global Catalogue of Microorganisms (GCM) 10K type strain sequencing project: providing services to taxonomists for standard genome sequencing and annotation.</title>
        <authorList>
            <consortium name="The Broad Institute Genomics Platform"/>
            <consortium name="The Broad Institute Genome Sequencing Center for Infectious Disease"/>
            <person name="Wu L."/>
            <person name="Ma J."/>
        </authorList>
    </citation>
    <scope>NUCLEOTIDE SEQUENCE [LARGE SCALE GENOMIC DNA]</scope>
    <source>
        <strain evidence="12">CGMCC 1.8985</strain>
    </source>
</reference>
<dbReference type="Gene3D" id="3.40.50.300">
    <property type="entry name" value="P-loop containing nucleotide triphosphate hydrolases"/>
    <property type="match status" value="2"/>
</dbReference>
<dbReference type="GO" id="GO:0004386">
    <property type="term" value="F:helicase activity"/>
    <property type="evidence" value="ECO:0007669"/>
    <property type="project" value="UniProtKB-KW"/>
</dbReference>
<organism evidence="11 12">
    <name type="scientific">Luteimonas terricola</name>
    <dbReference type="NCBI Taxonomy" id="645597"/>
    <lineage>
        <taxon>Bacteria</taxon>
        <taxon>Pseudomonadati</taxon>
        <taxon>Pseudomonadota</taxon>
        <taxon>Gammaproteobacteria</taxon>
        <taxon>Lysobacterales</taxon>
        <taxon>Lysobacteraceae</taxon>
        <taxon>Luteimonas</taxon>
    </lineage>
</organism>
<evidence type="ECO:0000256" key="3">
    <source>
        <dbReference type="ARBA" id="ARBA00022806"/>
    </source>
</evidence>
<dbReference type="Proteomes" id="UP000599009">
    <property type="component" value="Unassembled WGS sequence"/>
</dbReference>
<dbReference type="Pfam" id="PF00271">
    <property type="entry name" value="Helicase_C"/>
    <property type="match status" value="1"/>
</dbReference>
<dbReference type="SMART" id="SM00487">
    <property type="entry name" value="DEXDc"/>
    <property type="match status" value="1"/>
</dbReference>
<evidence type="ECO:0000313" key="11">
    <source>
        <dbReference type="EMBL" id="GGK16584.1"/>
    </source>
</evidence>
<dbReference type="InterPro" id="IPR001650">
    <property type="entry name" value="Helicase_C-like"/>
</dbReference>
<dbReference type="InterPro" id="IPR000629">
    <property type="entry name" value="RNA-helicase_DEAD-box_CS"/>
</dbReference>
<evidence type="ECO:0000259" key="10">
    <source>
        <dbReference type="PROSITE" id="PS51195"/>
    </source>
</evidence>
<name>A0ABQ2EMG3_9GAMM</name>
<dbReference type="InterPro" id="IPR012677">
    <property type="entry name" value="Nucleotide-bd_a/b_plait_sf"/>
</dbReference>
<evidence type="ECO:0000259" key="8">
    <source>
        <dbReference type="PROSITE" id="PS51192"/>
    </source>
</evidence>
<dbReference type="PANTHER" id="PTHR47959:SF1">
    <property type="entry name" value="ATP-DEPENDENT RNA HELICASE DBPA"/>
    <property type="match status" value="1"/>
</dbReference>
<dbReference type="InterPro" id="IPR050079">
    <property type="entry name" value="DEAD_box_RNA_helicase"/>
</dbReference>
<dbReference type="CDD" id="cd18787">
    <property type="entry name" value="SF2_C_DEAD"/>
    <property type="match status" value="1"/>
</dbReference>
<proteinExistence type="inferred from homology"/>
<accession>A0ABQ2EMG3</accession>
<gene>
    <name evidence="11" type="primary">dbpA</name>
    <name evidence="11" type="ORF">GCM10011394_27270</name>
</gene>
<dbReference type="SUPFAM" id="SSF52540">
    <property type="entry name" value="P-loop containing nucleoside triphosphate hydrolases"/>
    <property type="match status" value="1"/>
</dbReference>
<feature type="domain" description="Helicase ATP-binding" evidence="8">
    <location>
        <begin position="74"/>
        <end position="245"/>
    </location>
</feature>
<evidence type="ECO:0000256" key="4">
    <source>
        <dbReference type="ARBA" id="ARBA00022840"/>
    </source>
</evidence>
<dbReference type="PANTHER" id="PTHR47959">
    <property type="entry name" value="ATP-DEPENDENT RNA HELICASE RHLE-RELATED"/>
    <property type="match status" value="1"/>
</dbReference>
<dbReference type="CDD" id="cd00268">
    <property type="entry name" value="DEADc"/>
    <property type="match status" value="1"/>
</dbReference>
<keyword evidence="1 7" id="KW-0547">Nucleotide-binding</keyword>
<evidence type="ECO:0000256" key="2">
    <source>
        <dbReference type="ARBA" id="ARBA00022801"/>
    </source>
</evidence>
<dbReference type="PROSITE" id="PS00039">
    <property type="entry name" value="DEAD_ATP_HELICASE"/>
    <property type="match status" value="1"/>
</dbReference>
<evidence type="ECO:0000256" key="6">
    <source>
        <dbReference type="PROSITE-ProRule" id="PRU00552"/>
    </source>
</evidence>
<evidence type="ECO:0000256" key="7">
    <source>
        <dbReference type="RuleBase" id="RU000492"/>
    </source>
</evidence>
<keyword evidence="3 7" id="KW-0347">Helicase</keyword>
<evidence type="ECO:0000256" key="5">
    <source>
        <dbReference type="ARBA" id="ARBA00038437"/>
    </source>
</evidence>
<keyword evidence="12" id="KW-1185">Reference proteome</keyword>
<evidence type="ECO:0000313" key="12">
    <source>
        <dbReference type="Proteomes" id="UP000599009"/>
    </source>
</evidence>
<dbReference type="PROSITE" id="PS51192">
    <property type="entry name" value="HELICASE_ATP_BIND_1"/>
    <property type="match status" value="1"/>
</dbReference>
<dbReference type="Pfam" id="PF00270">
    <property type="entry name" value="DEAD"/>
    <property type="match status" value="1"/>
</dbReference>
<dbReference type="PROSITE" id="PS51194">
    <property type="entry name" value="HELICASE_CTER"/>
    <property type="match status" value="1"/>
</dbReference>
<evidence type="ECO:0000256" key="1">
    <source>
        <dbReference type="ARBA" id="ARBA00022741"/>
    </source>
</evidence>
<dbReference type="InterPro" id="IPR014001">
    <property type="entry name" value="Helicase_ATP-bd"/>
</dbReference>
<feature type="domain" description="DEAD-box RNA helicase Q" evidence="10">
    <location>
        <begin position="43"/>
        <end position="71"/>
    </location>
</feature>
<dbReference type="EMBL" id="BMME01000002">
    <property type="protein sequence ID" value="GGK16584.1"/>
    <property type="molecule type" value="Genomic_DNA"/>
</dbReference>
<evidence type="ECO:0000259" key="9">
    <source>
        <dbReference type="PROSITE" id="PS51194"/>
    </source>
</evidence>
<dbReference type="InterPro" id="IPR011545">
    <property type="entry name" value="DEAD/DEAH_box_helicase_dom"/>
</dbReference>
<dbReference type="Gene3D" id="3.30.70.330">
    <property type="match status" value="1"/>
</dbReference>
<dbReference type="InterPro" id="IPR027417">
    <property type="entry name" value="P-loop_NTPase"/>
</dbReference>
<keyword evidence="2 7" id="KW-0378">Hydrolase</keyword>
<feature type="short sequence motif" description="Q motif" evidence="6">
    <location>
        <begin position="43"/>
        <end position="71"/>
    </location>
</feature>
<comment type="caution">
    <text evidence="11">The sequence shown here is derived from an EMBL/GenBank/DDBJ whole genome shotgun (WGS) entry which is preliminary data.</text>
</comment>
<dbReference type="InterPro" id="IPR014014">
    <property type="entry name" value="RNA_helicase_DEAD_Q_motif"/>
</dbReference>
<dbReference type="InterPro" id="IPR005580">
    <property type="entry name" value="DbpA/CsdA_RNA-bd_dom"/>
</dbReference>
<keyword evidence="4 7" id="KW-0067">ATP-binding</keyword>